<dbReference type="Gene3D" id="3.30.70.120">
    <property type="match status" value="1"/>
</dbReference>
<dbReference type="Pfam" id="PF01784">
    <property type="entry name" value="DUF34_NIF3"/>
    <property type="match status" value="1"/>
</dbReference>
<organism evidence="5 6">
    <name type="scientific">Gracilibacillus xinjiangensis</name>
    <dbReference type="NCBI Taxonomy" id="1193282"/>
    <lineage>
        <taxon>Bacteria</taxon>
        <taxon>Bacillati</taxon>
        <taxon>Bacillota</taxon>
        <taxon>Bacilli</taxon>
        <taxon>Bacillales</taxon>
        <taxon>Bacillaceae</taxon>
        <taxon>Gracilibacillus</taxon>
    </lineage>
</organism>
<dbReference type="InterPro" id="IPR036069">
    <property type="entry name" value="DUF34/NIF3_sf"/>
</dbReference>
<proteinExistence type="inferred from homology"/>
<dbReference type="PIRSF" id="PIRSF037489">
    <property type="entry name" value="UCP037489_NIF3_YqfO"/>
    <property type="match status" value="1"/>
</dbReference>
<comment type="similarity">
    <text evidence="1 4">Belongs to the GTP cyclohydrolase I type 2/NIF3 family.</text>
</comment>
<accession>A0ABV8WWF9</accession>
<protein>
    <recommendedName>
        <fullName evidence="2 4">GTP cyclohydrolase 1 type 2 homolog</fullName>
    </recommendedName>
</protein>
<keyword evidence="6" id="KW-1185">Reference proteome</keyword>
<evidence type="ECO:0000256" key="2">
    <source>
        <dbReference type="ARBA" id="ARBA00022112"/>
    </source>
</evidence>
<dbReference type="PANTHER" id="PTHR13799:SF14">
    <property type="entry name" value="GTP CYCLOHYDROLASE 1 TYPE 2 HOMOLOG"/>
    <property type="match status" value="1"/>
</dbReference>
<dbReference type="Proteomes" id="UP001595882">
    <property type="component" value="Unassembled WGS sequence"/>
</dbReference>
<reference evidence="6" key="1">
    <citation type="journal article" date="2019" name="Int. J. Syst. Evol. Microbiol.">
        <title>The Global Catalogue of Microorganisms (GCM) 10K type strain sequencing project: providing services to taxonomists for standard genome sequencing and annotation.</title>
        <authorList>
            <consortium name="The Broad Institute Genomics Platform"/>
            <consortium name="The Broad Institute Genome Sequencing Center for Infectious Disease"/>
            <person name="Wu L."/>
            <person name="Ma J."/>
        </authorList>
    </citation>
    <scope>NUCLEOTIDE SEQUENCE [LARGE SCALE GENOMIC DNA]</scope>
    <source>
        <strain evidence="6">CCUG 37865</strain>
    </source>
</reference>
<gene>
    <name evidence="5" type="ORF">ACFOY7_14065</name>
</gene>
<comment type="caution">
    <text evidence="5">The sequence shown here is derived from an EMBL/GenBank/DDBJ whole genome shotgun (WGS) entry which is preliminary data.</text>
</comment>
<evidence type="ECO:0000256" key="1">
    <source>
        <dbReference type="ARBA" id="ARBA00006964"/>
    </source>
</evidence>
<name>A0ABV8WWF9_9BACI</name>
<sequence length="370" mass="41255">MTKVKDIIQLFEQWVPVTYAESWDNVGLQIGNLDSNVEKVMTTLDVTDQIVDEAIEKDVDFILAHHPLLFEGLKQIDEKKLKGKVVHKLIKHNISVYSAHTNLDIVTGGVNDMLADRLFLQNQKVLVPSITEKLFKFVAYVPQTHTGSFIEAIGEAGAGHIGNYSHCTFKSAGVGSFKPQKGTNPFIGQEGVTEQVEEDRIETIVKENLLHTVIEVAKKAHPYEEMAYDIFPTVNNDQTLGLGRIGEITTEMNLQDYAETVKKAFNVPFVRFVGDADKIIKKVAILGGSGKGYINAAIKHGADVYITGDLSYHEALDAKEEGIGLIDPGHHIEQIMKQGVREYFVQNIEKLPNKVEVICSEHSTEPFQWK</sequence>
<evidence type="ECO:0000256" key="4">
    <source>
        <dbReference type="PIRNR" id="PIRNR037489"/>
    </source>
</evidence>
<dbReference type="InterPro" id="IPR002678">
    <property type="entry name" value="DUF34/NIF3"/>
</dbReference>
<dbReference type="RefSeq" id="WP_390252733.1">
    <property type="nucleotide sequence ID" value="NZ_JBHSDT010000008.1"/>
</dbReference>
<dbReference type="SUPFAM" id="SSF102705">
    <property type="entry name" value="NIF3 (NGG1p interacting factor 3)-like"/>
    <property type="match status" value="1"/>
</dbReference>
<evidence type="ECO:0000313" key="5">
    <source>
        <dbReference type="EMBL" id="MFC4404195.1"/>
    </source>
</evidence>
<evidence type="ECO:0000256" key="3">
    <source>
        <dbReference type="ARBA" id="ARBA00022723"/>
    </source>
</evidence>
<dbReference type="InterPro" id="IPR015867">
    <property type="entry name" value="N-reg_PII/ATP_PRibTrfase_C"/>
</dbReference>
<dbReference type="EMBL" id="JBHSDT010000008">
    <property type="protein sequence ID" value="MFC4404195.1"/>
    <property type="molecule type" value="Genomic_DNA"/>
</dbReference>
<dbReference type="NCBIfam" id="TIGR00486">
    <property type="entry name" value="YbgI_SA1388"/>
    <property type="match status" value="1"/>
</dbReference>
<dbReference type="InterPro" id="IPR017221">
    <property type="entry name" value="DUF34/NIF3_bac"/>
</dbReference>
<dbReference type="Gene3D" id="3.40.1390.30">
    <property type="entry name" value="NIF3 (NGG1p interacting factor 3)-like"/>
    <property type="match status" value="1"/>
</dbReference>
<keyword evidence="3 4" id="KW-0479">Metal-binding</keyword>
<dbReference type="PANTHER" id="PTHR13799">
    <property type="entry name" value="NGG1 INTERACTING FACTOR 3"/>
    <property type="match status" value="1"/>
</dbReference>
<evidence type="ECO:0000313" key="6">
    <source>
        <dbReference type="Proteomes" id="UP001595882"/>
    </source>
</evidence>